<keyword evidence="1" id="KW-1133">Transmembrane helix</keyword>
<dbReference type="PATRIC" id="fig|540747.5.peg.2344"/>
<reference evidence="3 5" key="2">
    <citation type="submission" date="2018-08" db="EMBL/GenBank/DDBJ databases">
        <title>Genetic Globetrotter - A new plasmid hitch-hiking vast phylogenetic and geographic distances.</title>
        <authorList>
            <person name="Vollmers J."/>
            <person name="Petersen J."/>
        </authorList>
    </citation>
    <scope>NUCLEOTIDE SEQUENCE [LARGE SCALE GENOMIC DNA]</scope>
    <source>
        <strain evidence="3 5">DSM 26383</strain>
    </source>
</reference>
<sequence>MGDDDTVLATVSASAMRRGLGITMLGLLGLLLIYTGILRPPAHMGWQAFLVVMGILSLWGAERMRRATRVAVELTEAGLRTSDGEVIAAVEDIASVDRGAFAFKPSNGFILRLKGRAPGRWQPGLWWRFGPRVGIGGVTPGSQGKVMADIIAAKLAERDPR</sequence>
<proteinExistence type="predicted"/>
<name>A0A0T5PCC8_9RHOB</name>
<evidence type="ECO:0000313" key="4">
    <source>
        <dbReference type="Proteomes" id="UP000051401"/>
    </source>
</evidence>
<accession>A0A0T5PCC8</accession>
<dbReference type="KEGG" id="rid:RIdsm_02053"/>
<evidence type="ECO:0000313" key="5">
    <source>
        <dbReference type="Proteomes" id="UP000325785"/>
    </source>
</evidence>
<keyword evidence="1" id="KW-0812">Transmembrane</keyword>
<organism evidence="2 4">
    <name type="scientific">Roseovarius indicus</name>
    <dbReference type="NCBI Taxonomy" id="540747"/>
    <lineage>
        <taxon>Bacteria</taxon>
        <taxon>Pseudomonadati</taxon>
        <taxon>Pseudomonadota</taxon>
        <taxon>Alphaproteobacteria</taxon>
        <taxon>Rhodobacterales</taxon>
        <taxon>Roseobacteraceae</taxon>
        <taxon>Roseovarius</taxon>
    </lineage>
</organism>
<keyword evidence="4" id="KW-1185">Reference proteome</keyword>
<keyword evidence="1" id="KW-0472">Membrane</keyword>
<evidence type="ECO:0000256" key="1">
    <source>
        <dbReference type="SAM" id="Phobius"/>
    </source>
</evidence>
<dbReference type="Proteomes" id="UP000051401">
    <property type="component" value="Unassembled WGS sequence"/>
</dbReference>
<feature type="transmembrane region" description="Helical" evidence="1">
    <location>
        <begin position="20"/>
        <end position="38"/>
    </location>
</feature>
<dbReference type="EMBL" id="CP031598">
    <property type="protein sequence ID" value="QEW26255.1"/>
    <property type="molecule type" value="Genomic_DNA"/>
</dbReference>
<dbReference type="STRING" id="540747.SAMN04488031_103465"/>
<dbReference type="AlphaFoldDB" id="A0A0T5PCC8"/>
<feature type="transmembrane region" description="Helical" evidence="1">
    <location>
        <begin position="44"/>
        <end position="61"/>
    </location>
</feature>
<evidence type="ECO:0000313" key="2">
    <source>
        <dbReference type="EMBL" id="KRS18832.1"/>
    </source>
</evidence>
<dbReference type="RefSeq" id="WP_057813488.1">
    <property type="nucleotide sequence ID" value="NZ_CP031598.1"/>
</dbReference>
<protein>
    <submittedName>
        <fullName evidence="2">Uncharacterized protein</fullName>
    </submittedName>
</protein>
<dbReference type="OrthoDB" id="7862519at2"/>
<gene>
    <name evidence="3" type="ORF">RIdsm_02053</name>
    <name evidence="2" type="ORF">XM52_03860</name>
</gene>
<dbReference type="EMBL" id="LAXI01000002">
    <property type="protein sequence ID" value="KRS18832.1"/>
    <property type="molecule type" value="Genomic_DNA"/>
</dbReference>
<evidence type="ECO:0000313" key="3">
    <source>
        <dbReference type="EMBL" id="QEW26255.1"/>
    </source>
</evidence>
<dbReference type="Proteomes" id="UP000325785">
    <property type="component" value="Chromosome"/>
</dbReference>
<reference evidence="2 4" key="1">
    <citation type="submission" date="2015-04" db="EMBL/GenBank/DDBJ databases">
        <title>The draft genome sequence of Roseovarius indicus B108T.</title>
        <authorList>
            <person name="Li G."/>
            <person name="Lai Q."/>
            <person name="Shao Z."/>
            <person name="Yan P."/>
        </authorList>
    </citation>
    <scope>NUCLEOTIDE SEQUENCE [LARGE SCALE GENOMIC DNA]</scope>
    <source>
        <strain evidence="2 4">B108</strain>
    </source>
</reference>